<evidence type="ECO:0000313" key="1">
    <source>
        <dbReference type="EMBL" id="GBL75324.1"/>
    </source>
</evidence>
<dbReference type="Gene3D" id="3.30.420.10">
    <property type="entry name" value="Ribonuclease H-like superfamily/Ribonuclease H"/>
    <property type="match status" value="1"/>
</dbReference>
<protein>
    <submittedName>
        <fullName evidence="1">Uncharacterized protein</fullName>
    </submittedName>
</protein>
<dbReference type="GO" id="GO:0003676">
    <property type="term" value="F:nucleic acid binding"/>
    <property type="evidence" value="ECO:0007669"/>
    <property type="project" value="InterPro"/>
</dbReference>
<name>A0A4Y2A8S3_ARAVE</name>
<gene>
    <name evidence="1" type="ORF">AVEN_194537_1</name>
</gene>
<dbReference type="EMBL" id="BGPR01000007">
    <property type="protein sequence ID" value="GBL75324.1"/>
    <property type="molecule type" value="Genomic_DNA"/>
</dbReference>
<dbReference type="AlphaFoldDB" id="A0A4Y2A8S3"/>
<evidence type="ECO:0000313" key="2">
    <source>
        <dbReference type="Proteomes" id="UP000499080"/>
    </source>
</evidence>
<sequence>MHCACATLSKLAPLWQFPSQLVIEGSAKSKYTSNFGEGFKEFAVSLNADQCLKTKLRVKTFSGGVGVLLQDLAPCYNSKLVKKFQEKKFTVLDWPGDSPTVNSSKNLWSIVKRRVSTMDCSTKGKMIENVVKVWFRDDDVKNACSKLVESMPHSIQDIIEARGGHIFY</sequence>
<accession>A0A4Y2A8S3</accession>
<organism evidence="1 2">
    <name type="scientific">Araneus ventricosus</name>
    <name type="common">Orbweaver spider</name>
    <name type="synonym">Epeira ventricosa</name>
    <dbReference type="NCBI Taxonomy" id="182803"/>
    <lineage>
        <taxon>Eukaryota</taxon>
        <taxon>Metazoa</taxon>
        <taxon>Ecdysozoa</taxon>
        <taxon>Arthropoda</taxon>
        <taxon>Chelicerata</taxon>
        <taxon>Arachnida</taxon>
        <taxon>Araneae</taxon>
        <taxon>Araneomorphae</taxon>
        <taxon>Entelegynae</taxon>
        <taxon>Araneoidea</taxon>
        <taxon>Araneidae</taxon>
        <taxon>Araneus</taxon>
    </lineage>
</organism>
<proteinExistence type="predicted"/>
<dbReference type="InterPro" id="IPR036397">
    <property type="entry name" value="RNaseH_sf"/>
</dbReference>
<reference evidence="1 2" key="1">
    <citation type="journal article" date="2019" name="Sci. Rep.">
        <title>Orb-weaving spider Araneus ventricosus genome elucidates the spidroin gene catalogue.</title>
        <authorList>
            <person name="Kono N."/>
            <person name="Nakamura H."/>
            <person name="Ohtoshi R."/>
            <person name="Moran D.A.P."/>
            <person name="Shinohara A."/>
            <person name="Yoshida Y."/>
            <person name="Fujiwara M."/>
            <person name="Mori M."/>
            <person name="Tomita M."/>
            <person name="Arakawa K."/>
        </authorList>
    </citation>
    <scope>NUCLEOTIDE SEQUENCE [LARGE SCALE GENOMIC DNA]</scope>
</reference>
<dbReference type="Proteomes" id="UP000499080">
    <property type="component" value="Unassembled WGS sequence"/>
</dbReference>
<dbReference type="OrthoDB" id="6435879at2759"/>
<keyword evidence="2" id="KW-1185">Reference proteome</keyword>
<comment type="caution">
    <text evidence="1">The sequence shown here is derived from an EMBL/GenBank/DDBJ whole genome shotgun (WGS) entry which is preliminary data.</text>
</comment>